<evidence type="ECO:0000313" key="1">
    <source>
        <dbReference type="EMBL" id="CAB4775641.1"/>
    </source>
</evidence>
<gene>
    <name evidence="1" type="ORF">UFOPK2938_00397</name>
</gene>
<dbReference type="EMBL" id="CAEZZX010000057">
    <property type="protein sequence ID" value="CAB4775641.1"/>
    <property type="molecule type" value="Genomic_DNA"/>
</dbReference>
<proteinExistence type="predicted"/>
<dbReference type="AlphaFoldDB" id="A0A6J6VT21"/>
<protein>
    <submittedName>
        <fullName evidence="1">Unannotated protein</fullName>
    </submittedName>
</protein>
<sequence>MNSPSLNCVSFAQSSGPSTPPSSMSRCTTALARTSLLLQVPMARCALLTTRLETSMRVWTSCATWSVFSSRIRRSISPLPMHLKTWQRPMTRSICVSRFRGLHQRPTEVCLLSAATQRVRSRPELMCWWLVAARAKRAVTATSQRTRTASRPTTLMWWRQILQELVFLDPTHGSP</sequence>
<accession>A0A6J6VT21</accession>
<name>A0A6J6VT21_9ZZZZ</name>
<reference evidence="1" key="1">
    <citation type="submission" date="2020-05" db="EMBL/GenBank/DDBJ databases">
        <authorList>
            <person name="Chiriac C."/>
            <person name="Salcher M."/>
            <person name="Ghai R."/>
            <person name="Kavagutti S V."/>
        </authorList>
    </citation>
    <scope>NUCLEOTIDE SEQUENCE</scope>
</reference>
<organism evidence="1">
    <name type="scientific">freshwater metagenome</name>
    <dbReference type="NCBI Taxonomy" id="449393"/>
    <lineage>
        <taxon>unclassified sequences</taxon>
        <taxon>metagenomes</taxon>
        <taxon>ecological metagenomes</taxon>
    </lineage>
</organism>